<organism evidence="1 2">
    <name type="scientific">Aquimarina algicola</name>
    <dbReference type="NCBI Taxonomy" id="2589995"/>
    <lineage>
        <taxon>Bacteria</taxon>
        <taxon>Pseudomonadati</taxon>
        <taxon>Bacteroidota</taxon>
        <taxon>Flavobacteriia</taxon>
        <taxon>Flavobacteriales</taxon>
        <taxon>Flavobacteriaceae</taxon>
        <taxon>Aquimarina</taxon>
    </lineage>
</organism>
<protein>
    <submittedName>
        <fullName evidence="1">Uncharacterized protein</fullName>
    </submittedName>
</protein>
<proteinExistence type="predicted"/>
<dbReference type="Proteomes" id="UP000315540">
    <property type="component" value="Unassembled WGS sequence"/>
</dbReference>
<sequence>MKKYLFLLGLFFFQVICLSQEKVNIKEYQLDIKYLKDSLPTKHPNLFFYKSKEQFDSSLDKIATDQNLSSNNALTIQMQLREAIAGIGDPHTNFGFYESIDKEGYFPLEIYWFDDGIWIIGADEKYKSAIGKKLVAINDVTIDEVIKRVSKVVPKNEPYFARKRMHYFLMSHGILKAYEITDKNQVRFVLEDAKGKKETVLVQPKIDEYIVDNFSHLDNPPFFWQSPQSDETILFQQKYFERDSILFIQYNSCWGRELEERFRDKEAAKTMPYFSDFKNKIFETLSNKPVKKILFDLRFNGGGSSPQGTRLVEELAKVKEINQKGKLFVAISEHTFSSAVINAMNFRQMTNAIIVGKPSGGAPNHYGEVRPLVLPKTKLEVYHSTKYFKYIDEDINAVIPDVQIEMKYSDIINGKDQVYEFVKKY</sequence>
<dbReference type="Gene3D" id="3.90.226.10">
    <property type="entry name" value="2-enoyl-CoA Hydratase, Chain A, domain 1"/>
    <property type="match status" value="1"/>
</dbReference>
<accession>A0A504J4Z3</accession>
<evidence type="ECO:0000313" key="1">
    <source>
        <dbReference type="EMBL" id="TPN82978.1"/>
    </source>
</evidence>
<dbReference type="AlphaFoldDB" id="A0A504J4Z3"/>
<dbReference type="InterPro" id="IPR029045">
    <property type="entry name" value="ClpP/crotonase-like_dom_sf"/>
</dbReference>
<keyword evidence="2" id="KW-1185">Reference proteome</keyword>
<gene>
    <name evidence="1" type="ORF">FHK87_21365</name>
</gene>
<evidence type="ECO:0000313" key="2">
    <source>
        <dbReference type="Proteomes" id="UP000315540"/>
    </source>
</evidence>
<comment type="caution">
    <text evidence="1">The sequence shown here is derived from an EMBL/GenBank/DDBJ whole genome shotgun (WGS) entry which is preliminary data.</text>
</comment>
<dbReference type="RefSeq" id="WP_140596509.1">
    <property type="nucleotide sequence ID" value="NZ_VFWZ01000008.1"/>
</dbReference>
<dbReference type="OrthoDB" id="5480566at2"/>
<name>A0A504J4Z3_9FLAO</name>
<reference evidence="1 2" key="1">
    <citation type="submission" date="2019-06" db="EMBL/GenBank/DDBJ databases">
        <authorList>
            <person name="Meng X."/>
        </authorList>
    </citation>
    <scope>NUCLEOTIDE SEQUENCE [LARGE SCALE GENOMIC DNA]</scope>
    <source>
        <strain evidence="1 2">M625</strain>
    </source>
</reference>
<dbReference type="EMBL" id="VFWZ01000008">
    <property type="protein sequence ID" value="TPN82978.1"/>
    <property type="molecule type" value="Genomic_DNA"/>
</dbReference>
<dbReference type="SUPFAM" id="SSF52096">
    <property type="entry name" value="ClpP/crotonase"/>
    <property type="match status" value="1"/>
</dbReference>